<dbReference type="EMBL" id="JAHSTS010000001">
    <property type="protein sequence ID" value="MBV4458477.1"/>
    <property type="molecule type" value="Genomic_DNA"/>
</dbReference>
<dbReference type="CDD" id="cd03131">
    <property type="entry name" value="GATase1_HTS"/>
    <property type="match status" value="1"/>
</dbReference>
<feature type="active site" description="Acyl-thioester intermediate" evidence="2">
    <location>
        <position position="142"/>
    </location>
</feature>
<keyword evidence="2" id="KW-0808">Transferase</keyword>
<keyword evidence="1 2" id="KW-0028">Amino-acid biosynthesis</keyword>
<dbReference type="EC" id="2.3.1.31" evidence="2"/>
<gene>
    <name evidence="2" type="primary">metAA</name>
    <name evidence="3" type="ORF">KVG96_10985</name>
</gene>
<keyword evidence="4" id="KW-1185">Reference proteome</keyword>
<keyword evidence="2" id="KW-0486">Methionine biosynthesis</keyword>
<comment type="pathway">
    <text evidence="2">Amino-acid biosynthesis; L-methionine biosynthesis via de novo pathway; O-acetyl-L-homoserine from L-homoserine: step 1/1.</text>
</comment>
<accession>A0ABS6PEN6</accession>
<evidence type="ECO:0000313" key="3">
    <source>
        <dbReference type="EMBL" id="MBV4458477.1"/>
    </source>
</evidence>
<proteinExistence type="inferred from homology"/>
<keyword evidence="2" id="KW-0012">Acyltransferase</keyword>
<evidence type="ECO:0000256" key="2">
    <source>
        <dbReference type="HAMAP-Rule" id="MF_00295"/>
    </source>
</evidence>
<organism evidence="3 4">
    <name type="scientific">Pseudomonas ekonensis</name>
    <dbReference type="NCBI Taxonomy" id="2842353"/>
    <lineage>
        <taxon>Bacteria</taxon>
        <taxon>Pseudomonadati</taxon>
        <taxon>Pseudomonadota</taxon>
        <taxon>Gammaproteobacteria</taxon>
        <taxon>Pseudomonadales</taxon>
        <taxon>Pseudomonadaceae</taxon>
        <taxon>Pseudomonas</taxon>
    </lineage>
</organism>
<comment type="catalytic activity">
    <reaction evidence="2">
        <text>L-homoserine + acetyl-CoA = O-acetyl-L-homoserine + CoA</text>
        <dbReference type="Rhea" id="RHEA:13701"/>
        <dbReference type="ChEBI" id="CHEBI:57287"/>
        <dbReference type="ChEBI" id="CHEBI:57288"/>
        <dbReference type="ChEBI" id="CHEBI:57476"/>
        <dbReference type="ChEBI" id="CHEBI:57716"/>
        <dbReference type="EC" id="2.3.1.31"/>
    </reaction>
</comment>
<evidence type="ECO:0000256" key="1">
    <source>
        <dbReference type="ARBA" id="ARBA00022605"/>
    </source>
</evidence>
<feature type="site" description="Important for acyl-CoA specificity" evidence="2">
    <location>
        <position position="111"/>
    </location>
</feature>
<reference evidence="3 4" key="1">
    <citation type="submission" date="2021-06" db="EMBL/GenBank/DDBJ databases">
        <title>Updating the genus Pseudomonas: Description of 43 new species and partition of the Pseudomonas putida group.</title>
        <authorList>
            <person name="Girard L."/>
            <person name="Lood C."/>
            <person name="Vandamme P."/>
            <person name="Rokni-Zadeh H."/>
            <person name="Van Noort V."/>
            <person name="Hofte M."/>
            <person name="Lavigne R."/>
            <person name="De Mot R."/>
        </authorList>
    </citation>
    <scope>NUCLEOTIDE SEQUENCE [LARGE SCALE GENOMIC DNA]</scope>
    <source>
        <strain evidence="3 4">COR58</strain>
    </source>
</reference>
<feature type="binding site" evidence="2">
    <location>
        <position position="249"/>
    </location>
    <ligand>
        <name>substrate</name>
    </ligand>
</feature>
<dbReference type="PIRSF" id="PIRSF000450">
    <property type="entry name" value="H_ser_succinyltr"/>
    <property type="match status" value="1"/>
</dbReference>
<dbReference type="PANTHER" id="PTHR20919:SF0">
    <property type="entry name" value="HOMOSERINE O-SUCCINYLTRANSFERASE"/>
    <property type="match status" value="1"/>
</dbReference>
<feature type="site" description="Important for substrate specificity" evidence="2">
    <location>
        <position position="192"/>
    </location>
</feature>
<protein>
    <recommendedName>
        <fullName evidence="2">Homoserine O-acetyltransferase</fullName>
        <shortName evidence="2">HAT</shortName>
        <ecNumber evidence="2">2.3.1.31</ecNumber>
    </recommendedName>
    <alternativeName>
        <fullName evidence="2">Homoserine transacetylase</fullName>
        <shortName evidence="2">HTA</shortName>
    </alternativeName>
</protein>
<feature type="binding site" evidence="2">
    <location>
        <position position="192"/>
    </location>
    <ligand>
        <name>substrate</name>
    </ligand>
</feature>
<dbReference type="RefSeq" id="WP_217892067.1">
    <property type="nucleotide sequence ID" value="NZ_JAHSTS010000001.1"/>
</dbReference>
<dbReference type="InterPro" id="IPR033752">
    <property type="entry name" value="MetA_family"/>
</dbReference>
<name>A0ABS6PEN6_9PSED</name>
<dbReference type="Pfam" id="PF04204">
    <property type="entry name" value="HTS"/>
    <property type="match status" value="1"/>
</dbReference>
<comment type="similarity">
    <text evidence="2">Belongs to the MetA family.</text>
</comment>
<keyword evidence="2" id="KW-0963">Cytoplasm</keyword>
<evidence type="ECO:0000313" key="4">
    <source>
        <dbReference type="Proteomes" id="UP000765224"/>
    </source>
</evidence>
<comment type="subcellular location">
    <subcellularLocation>
        <location evidence="2">Cytoplasm</location>
    </subcellularLocation>
</comment>
<sequence length="329" mass="37310">MSIRIPKGLPAVTALATEGVTVTDDDHVAQPLQRPLRIGLLNLMPNKVSTEIQIARLLGATPLQVELTLVKISNHAPRNTPLEHLSSFYRAWPDIKEQKFDGFIVTGAPIETIPFEHVSYWDELTSILRWTQTHVHSCFNICWGAQAAVHYFHGMPKHALGEKAFGVFRHHGLSTGSPYLKGFCDDFTVPVSRWTEMRRSDIPAGSGLRVLIDSPDTGICLLDDPRHHSLHCFNHIEYDSHTLADEYFRDRDAGKDIRLPRNYFPDDCETRPPKNQWRSHAHLLFANWITQIHQTTAADPKRIGSDRFTPSVVRPAHNAPRASELLWCK</sequence>
<dbReference type="HAMAP" id="MF_00295">
    <property type="entry name" value="MetA_acyltransf"/>
    <property type="match status" value="1"/>
</dbReference>
<comment type="function">
    <text evidence="2">Transfers an acetyl group from acetyl-CoA to L-homoserine, forming acetyl-L-homoserine.</text>
</comment>
<dbReference type="PANTHER" id="PTHR20919">
    <property type="entry name" value="HOMOSERINE O-SUCCINYLTRANSFERASE"/>
    <property type="match status" value="1"/>
</dbReference>
<dbReference type="Proteomes" id="UP000765224">
    <property type="component" value="Unassembled WGS sequence"/>
</dbReference>
<comment type="caution">
    <text evidence="3">The sequence shown here is derived from an EMBL/GenBank/DDBJ whole genome shotgun (WGS) entry which is preliminary data.</text>
</comment>
<feature type="active site" description="Proton acceptor" evidence="2">
    <location>
        <position position="235"/>
    </location>
</feature>
<feature type="active site" evidence="2">
    <location>
        <position position="237"/>
    </location>
</feature>
<comment type="caution">
    <text evidence="2">Lacks conserved residue(s) required for the propagation of feature annotation.</text>
</comment>
<feature type="binding site" evidence="2">
    <location>
        <position position="163"/>
    </location>
    <ligand>
        <name>substrate</name>
    </ligand>
</feature>